<evidence type="ECO:0000313" key="2">
    <source>
        <dbReference type="EMBL" id="TDD88002.1"/>
    </source>
</evidence>
<sequence>MHDITEAPPQESPRRRLPRLAVPITAVGALAAAIASAGAVLVGHDDEGRPHPVIPHVGTAAHAAVVLDRAAAAAKSRPYTAPGPQQWL</sequence>
<dbReference type="Proteomes" id="UP000295578">
    <property type="component" value="Unassembled WGS sequence"/>
</dbReference>
<evidence type="ECO:0000313" key="3">
    <source>
        <dbReference type="Proteomes" id="UP000295578"/>
    </source>
</evidence>
<keyword evidence="1" id="KW-1133">Transmembrane helix</keyword>
<dbReference type="EMBL" id="SMKY01000020">
    <property type="protein sequence ID" value="TDD88002.1"/>
    <property type="molecule type" value="Genomic_DNA"/>
</dbReference>
<evidence type="ECO:0000256" key="1">
    <source>
        <dbReference type="SAM" id="Phobius"/>
    </source>
</evidence>
<protein>
    <submittedName>
        <fullName evidence="2">Uncharacterized protein</fullName>
    </submittedName>
</protein>
<accession>A0A4R5BUU0</accession>
<organism evidence="2 3">
    <name type="scientific">Actinomadura darangshiensis</name>
    <dbReference type="NCBI Taxonomy" id="705336"/>
    <lineage>
        <taxon>Bacteria</taxon>
        <taxon>Bacillati</taxon>
        <taxon>Actinomycetota</taxon>
        <taxon>Actinomycetes</taxon>
        <taxon>Streptosporangiales</taxon>
        <taxon>Thermomonosporaceae</taxon>
        <taxon>Actinomadura</taxon>
    </lineage>
</organism>
<keyword evidence="1" id="KW-0472">Membrane</keyword>
<reference evidence="2 3" key="1">
    <citation type="submission" date="2019-03" db="EMBL/GenBank/DDBJ databases">
        <title>Draft genome sequences of novel Actinobacteria.</title>
        <authorList>
            <person name="Sahin N."/>
            <person name="Ay H."/>
            <person name="Saygin H."/>
        </authorList>
    </citation>
    <scope>NUCLEOTIDE SEQUENCE [LARGE SCALE GENOMIC DNA]</scope>
    <source>
        <strain evidence="2 3">DSM 45941</strain>
    </source>
</reference>
<keyword evidence="3" id="KW-1185">Reference proteome</keyword>
<gene>
    <name evidence="2" type="ORF">E1293_07225</name>
</gene>
<feature type="transmembrane region" description="Helical" evidence="1">
    <location>
        <begin position="20"/>
        <end position="42"/>
    </location>
</feature>
<name>A0A4R5BUU0_9ACTN</name>
<comment type="caution">
    <text evidence="2">The sequence shown here is derived from an EMBL/GenBank/DDBJ whole genome shotgun (WGS) entry which is preliminary data.</text>
</comment>
<dbReference type="AlphaFoldDB" id="A0A4R5BUU0"/>
<keyword evidence="1" id="KW-0812">Transmembrane</keyword>
<proteinExistence type="predicted"/>